<dbReference type="Proteomes" id="UP000657592">
    <property type="component" value="Unassembled WGS sequence"/>
</dbReference>
<dbReference type="EC" id="4.4.1.13" evidence="2"/>
<reference evidence="7" key="2">
    <citation type="submission" date="2020-09" db="EMBL/GenBank/DDBJ databases">
        <authorList>
            <person name="Sun Q."/>
            <person name="Zhou Y."/>
        </authorList>
    </citation>
    <scope>NUCLEOTIDE SEQUENCE</scope>
    <source>
        <strain evidence="7">CGMCC 1.15794</strain>
    </source>
</reference>
<comment type="similarity">
    <text evidence="5">Belongs to the class-II pyridoxal-phosphate-dependent aminotransferase family. MalY/PatB cystathionine beta-lyase subfamily.</text>
</comment>
<dbReference type="InterPro" id="IPR004839">
    <property type="entry name" value="Aminotransferase_I/II_large"/>
</dbReference>
<dbReference type="Gene3D" id="3.40.640.10">
    <property type="entry name" value="Type I PLP-dependent aspartate aminotransferase-like (Major domain)"/>
    <property type="match status" value="1"/>
</dbReference>
<dbReference type="GO" id="GO:0030170">
    <property type="term" value="F:pyridoxal phosphate binding"/>
    <property type="evidence" value="ECO:0007669"/>
    <property type="project" value="InterPro"/>
</dbReference>
<dbReference type="Pfam" id="PF00155">
    <property type="entry name" value="Aminotran_1_2"/>
    <property type="match status" value="1"/>
</dbReference>
<keyword evidence="4" id="KW-0456">Lyase</keyword>
<dbReference type="InterPro" id="IPR015424">
    <property type="entry name" value="PyrdxlP-dep_Trfase"/>
</dbReference>
<gene>
    <name evidence="7" type="ORF">GCM10010921_02830</name>
</gene>
<dbReference type="SUPFAM" id="SSF53383">
    <property type="entry name" value="PLP-dependent transferases"/>
    <property type="match status" value="1"/>
</dbReference>
<dbReference type="AlphaFoldDB" id="A0A917MMG5"/>
<dbReference type="InterPro" id="IPR015422">
    <property type="entry name" value="PyrdxlP-dep_Trfase_small"/>
</dbReference>
<keyword evidence="3" id="KW-0663">Pyridoxal phosphate</keyword>
<evidence type="ECO:0000313" key="8">
    <source>
        <dbReference type="Proteomes" id="UP000657592"/>
    </source>
</evidence>
<feature type="domain" description="Aminotransferase class I/classII large" evidence="6">
    <location>
        <begin position="35"/>
        <end position="378"/>
    </location>
</feature>
<dbReference type="CDD" id="cd00609">
    <property type="entry name" value="AAT_like"/>
    <property type="match status" value="1"/>
</dbReference>
<evidence type="ECO:0000259" key="6">
    <source>
        <dbReference type="Pfam" id="PF00155"/>
    </source>
</evidence>
<evidence type="ECO:0000256" key="2">
    <source>
        <dbReference type="ARBA" id="ARBA00012224"/>
    </source>
</evidence>
<dbReference type="GO" id="GO:0047804">
    <property type="term" value="F:cysteine-S-conjugate beta-lyase activity"/>
    <property type="evidence" value="ECO:0007669"/>
    <property type="project" value="UniProtKB-EC"/>
</dbReference>
<evidence type="ECO:0000256" key="3">
    <source>
        <dbReference type="ARBA" id="ARBA00022898"/>
    </source>
</evidence>
<dbReference type="PANTHER" id="PTHR43525">
    <property type="entry name" value="PROTEIN MALY"/>
    <property type="match status" value="1"/>
</dbReference>
<organism evidence="7 8">
    <name type="scientific">Microbacterium album</name>
    <dbReference type="NCBI Taxonomy" id="2053191"/>
    <lineage>
        <taxon>Bacteria</taxon>
        <taxon>Bacillati</taxon>
        <taxon>Actinomycetota</taxon>
        <taxon>Actinomycetes</taxon>
        <taxon>Micrococcales</taxon>
        <taxon>Microbacteriaceae</taxon>
        <taxon>Microbacterium</taxon>
    </lineage>
</organism>
<dbReference type="EMBL" id="BMJY01000001">
    <property type="protein sequence ID" value="GGH34821.1"/>
    <property type="molecule type" value="Genomic_DNA"/>
</dbReference>
<sequence>MTTPLDALPIERLRTRTSTKWARYPDDVLPLFVAETDFELAPPIAEALHAAVARGDTGYTPPRTRLPESFAGFARRRLGWDVDPARVSTTCDVMMGVAELLRAVTEPGDRVIVTPPVYPPFFAVHEESRTEVARVPLLRSSEGWELDLDGIDAAFATGAKAMLLCNPHNPTGTVHSRESLAELARIAQRHGAWIVSDEIHSPLTMPGVTFTPFLTAAPEAAEVGFALTSASKAFNLAGLKCALLVTAGDAPTRIARGIPDEVEWRTSIFGVHAGIAAFDHGDAWLDALLARLDLNRRLLADLLTRQLPGARYLPGDAGFLAWVDLSALDWGDEPAARILREARVALNPGTTFGDEGRGHVRINYGTGPEILEEAVGRIGALVG</sequence>
<comment type="caution">
    <text evidence="7">The sequence shown here is derived from an EMBL/GenBank/DDBJ whole genome shotgun (WGS) entry which is preliminary data.</text>
</comment>
<evidence type="ECO:0000313" key="7">
    <source>
        <dbReference type="EMBL" id="GGH34821.1"/>
    </source>
</evidence>
<proteinExistence type="inferred from homology"/>
<dbReference type="InterPro" id="IPR051798">
    <property type="entry name" value="Class-II_PLP-Dep_Aminotrans"/>
</dbReference>
<dbReference type="InterPro" id="IPR015421">
    <property type="entry name" value="PyrdxlP-dep_Trfase_major"/>
</dbReference>
<evidence type="ECO:0000256" key="4">
    <source>
        <dbReference type="ARBA" id="ARBA00023239"/>
    </source>
</evidence>
<comment type="cofactor">
    <cofactor evidence="1">
        <name>pyridoxal 5'-phosphate</name>
        <dbReference type="ChEBI" id="CHEBI:597326"/>
    </cofactor>
</comment>
<protein>
    <recommendedName>
        <fullName evidence="2">cysteine-S-conjugate beta-lyase</fullName>
        <ecNumber evidence="2">4.4.1.13</ecNumber>
    </recommendedName>
</protein>
<accession>A0A917MMG5</accession>
<keyword evidence="8" id="KW-1185">Reference proteome</keyword>
<dbReference type="Gene3D" id="3.90.1150.10">
    <property type="entry name" value="Aspartate Aminotransferase, domain 1"/>
    <property type="match status" value="1"/>
</dbReference>
<name>A0A917MMG5_9MICO</name>
<evidence type="ECO:0000256" key="5">
    <source>
        <dbReference type="ARBA" id="ARBA00037974"/>
    </source>
</evidence>
<dbReference type="RefSeq" id="WP_188754459.1">
    <property type="nucleotide sequence ID" value="NZ_BMJY01000001.1"/>
</dbReference>
<evidence type="ECO:0000256" key="1">
    <source>
        <dbReference type="ARBA" id="ARBA00001933"/>
    </source>
</evidence>
<reference evidence="7" key="1">
    <citation type="journal article" date="2014" name="Int. J. Syst. Evol. Microbiol.">
        <title>Complete genome sequence of Corynebacterium casei LMG S-19264T (=DSM 44701T), isolated from a smear-ripened cheese.</title>
        <authorList>
            <consortium name="US DOE Joint Genome Institute (JGI-PGF)"/>
            <person name="Walter F."/>
            <person name="Albersmeier A."/>
            <person name="Kalinowski J."/>
            <person name="Ruckert C."/>
        </authorList>
    </citation>
    <scope>NUCLEOTIDE SEQUENCE</scope>
    <source>
        <strain evidence="7">CGMCC 1.15794</strain>
    </source>
</reference>
<dbReference type="PANTHER" id="PTHR43525:SF2">
    <property type="entry name" value="CYSTATHIONINE BETA-LYASE-RELATED"/>
    <property type="match status" value="1"/>
</dbReference>